<dbReference type="InterPro" id="IPR006527">
    <property type="entry name" value="F-box-assoc_dom_typ1"/>
</dbReference>
<dbReference type="Pfam" id="PF00646">
    <property type="entry name" value="F-box"/>
    <property type="match status" value="1"/>
</dbReference>
<protein>
    <recommendedName>
        <fullName evidence="1">F-box domain-containing protein</fullName>
    </recommendedName>
</protein>
<organism evidence="2 3">
    <name type="scientific">Deinandra increscens subsp. villosa</name>
    <dbReference type="NCBI Taxonomy" id="3103831"/>
    <lineage>
        <taxon>Eukaryota</taxon>
        <taxon>Viridiplantae</taxon>
        <taxon>Streptophyta</taxon>
        <taxon>Embryophyta</taxon>
        <taxon>Tracheophyta</taxon>
        <taxon>Spermatophyta</taxon>
        <taxon>Magnoliopsida</taxon>
        <taxon>eudicotyledons</taxon>
        <taxon>Gunneridae</taxon>
        <taxon>Pentapetalae</taxon>
        <taxon>asterids</taxon>
        <taxon>campanulids</taxon>
        <taxon>Asterales</taxon>
        <taxon>Asteraceae</taxon>
        <taxon>Asteroideae</taxon>
        <taxon>Heliantheae alliance</taxon>
        <taxon>Madieae</taxon>
        <taxon>Madiinae</taxon>
        <taxon>Deinandra</taxon>
    </lineage>
</organism>
<dbReference type="Proteomes" id="UP001408789">
    <property type="component" value="Unassembled WGS sequence"/>
</dbReference>
<dbReference type="CDD" id="cd22157">
    <property type="entry name" value="F-box_AtFBW1-like"/>
    <property type="match status" value="1"/>
</dbReference>
<dbReference type="Gene3D" id="1.20.1280.50">
    <property type="match status" value="1"/>
</dbReference>
<accession>A0AAP0CRW4</accession>
<dbReference type="SUPFAM" id="SSF50965">
    <property type="entry name" value="Galactose oxidase, central domain"/>
    <property type="match status" value="1"/>
</dbReference>
<sequence>MMELPADLILSDILPRLPAKSVVRFRSVCKQWNSFLKTSMFYNLHHHHLLTGCNMNTRYHHQKLLVSIKNPSVKLFSIDCEAPDDGFLRHVTPAPLEEAICVSILTSCNGMTCLGMRKEKEWMYDMVFDDLILWNPFTSEYKRLSKTNSHAECYMETYDGFTMYYSSSEDDYRILRTVKKSGNAYIYSLKSDSWRKLVITTSAAVALGSYNWMPSVVLDEKVFILNSYEEDIWIIRFDTKTEKFTKMETHFRKRKFSRHVIDRGCFHVRVRHCYSDGMGLEVLRMNGDGDWTVMGTYFVKGDLDPYKFQPLHLMSNGNWLMRYQGCLYNVDMNMVNNGNNCDPLNGKEEMCITTEVKYIETFVSPNRYMQTSS</sequence>
<keyword evidence="3" id="KW-1185">Reference proteome</keyword>
<dbReference type="PANTHER" id="PTHR31672">
    <property type="entry name" value="BNACNNG10540D PROTEIN"/>
    <property type="match status" value="1"/>
</dbReference>
<dbReference type="AlphaFoldDB" id="A0AAP0CRW4"/>
<dbReference type="PANTHER" id="PTHR31672:SF13">
    <property type="entry name" value="F-BOX PROTEIN CPR30-LIKE"/>
    <property type="match status" value="1"/>
</dbReference>
<dbReference type="NCBIfam" id="TIGR01640">
    <property type="entry name" value="F_box_assoc_1"/>
    <property type="match status" value="1"/>
</dbReference>
<reference evidence="2 3" key="1">
    <citation type="submission" date="2024-04" db="EMBL/GenBank/DDBJ databases">
        <title>The reference genome of an endangered Asteraceae, Deinandra increscens subsp. villosa, native to the Central Coast of California.</title>
        <authorList>
            <person name="Guilliams M."/>
            <person name="Hasenstab-Lehman K."/>
            <person name="Meyer R."/>
            <person name="Mcevoy S."/>
        </authorList>
    </citation>
    <scope>NUCLEOTIDE SEQUENCE [LARGE SCALE GENOMIC DNA]</scope>
    <source>
        <tissue evidence="2">Leaf</tissue>
    </source>
</reference>
<dbReference type="InterPro" id="IPR011043">
    <property type="entry name" value="Gal_Oxase/kelch_b-propeller"/>
</dbReference>
<evidence type="ECO:0000313" key="3">
    <source>
        <dbReference type="Proteomes" id="UP001408789"/>
    </source>
</evidence>
<dbReference type="InterPro" id="IPR036047">
    <property type="entry name" value="F-box-like_dom_sf"/>
</dbReference>
<comment type="caution">
    <text evidence="2">The sequence shown here is derived from an EMBL/GenBank/DDBJ whole genome shotgun (WGS) entry which is preliminary data.</text>
</comment>
<dbReference type="InterPro" id="IPR050796">
    <property type="entry name" value="SCF_F-box_component"/>
</dbReference>
<proteinExistence type="predicted"/>
<evidence type="ECO:0000259" key="1">
    <source>
        <dbReference type="SMART" id="SM00256"/>
    </source>
</evidence>
<dbReference type="InterPro" id="IPR017451">
    <property type="entry name" value="F-box-assoc_interact_dom"/>
</dbReference>
<name>A0AAP0CRW4_9ASTR</name>
<gene>
    <name evidence="2" type="ORF">SSX86_018176</name>
</gene>
<dbReference type="Pfam" id="PF07734">
    <property type="entry name" value="FBA_1"/>
    <property type="match status" value="1"/>
</dbReference>
<dbReference type="SMART" id="SM00256">
    <property type="entry name" value="FBOX"/>
    <property type="match status" value="1"/>
</dbReference>
<dbReference type="SUPFAM" id="SSF81383">
    <property type="entry name" value="F-box domain"/>
    <property type="match status" value="1"/>
</dbReference>
<dbReference type="InterPro" id="IPR001810">
    <property type="entry name" value="F-box_dom"/>
</dbReference>
<evidence type="ECO:0000313" key="2">
    <source>
        <dbReference type="EMBL" id="KAK9060996.1"/>
    </source>
</evidence>
<dbReference type="EMBL" id="JBCNJP010000019">
    <property type="protein sequence ID" value="KAK9060996.1"/>
    <property type="molecule type" value="Genomic_DNA"/>
</dbReference>
<feature type="domain" description="F-box" evidence="1">
    <location>
        <begin position="4"/>
        <end position="45"/>
    </location>
</feature>